<feature type="transmembrane region" description="Helical" evidence="6">
    <location>
        <begin position="54"/>
        <end position="72"/>
    </location>
</feature>
<evidence type="ECO:0000256" key="4">
    <source>
        <dbReference type="ARBA" id="ARBA00022989"/>
    </source>
</evidence>
<evidence type="ECO:0000313" key="10">
    <source>
        <dbReference type="Proteomes" id="UP000749040"/>
    </source>
</evidence>
<comment type="caution">
    <text evidence="9">The sequence shown here is derived from an EMBL/GenBank/DDBJ whole genome shotgun (WGS) entry which is preliminary data.</text>
</comment>
<proteinExistence type="predicted"/>
<protein>
    <submittedName>
        <fullName evidence="9">SHOCT domain-containing protein</fullName>
    </submittedName>
</protein>
<dbReference type="EMBL" id="JADKYB010000026">
    <property type="protein sequence ID" value="MBM9509474.1"/>
    <property type="molecule type" value="Genomic_DNA"/>
</dbReference>
<organism evidence="9 10">
    <name type="scientific">Actinacidiphila acididurans</name>
    <dbReference type="NCBI Taxonomy" id="2784346"/>
    <lineage>
        <taxon>Bacteria</taxon>
        <taxon>Bacillati</taxon>
        <taxon>Actinomycetota</taxon>
        <taxon>Actinomycetes</taxon>
        <taxon>Kitasatosporales</taxon>
        <taxon>Streptomycetaceae</taxon>
        <taxon>Actinacidiphila</taxon>
    </lineage>
</organism>
<feature type="domain" description="SHOCT" evidence="7">
    <location>
        <begin position="113"/>
        <end position="140"/>
    </location>
</feature>
<gene>
    <name evidence="9" type="ORF">ITX44_33990</name>
</gene>
<dbReference type="InterPro" id="IPR018649">
    <property type="entry name" value="SHOCT"/>
</dbReference>
<evidence type="ECO:0000256" key="3">
    <source>
        <dbReference type="ARBA" id="ARBA00022692"/>
    </source>
</evidence>
<evidence type="ECO:0000259" key="8">
    <source>
        <dbReference type="Pfam" id="PF13396"/>
    </source>
</evidence>
<keyword evidence="2" id="KW-1003">Cell membrane</keyword>
<accession>A0ABS2U1J4</accession>
<evidence type="ECO:0000256" key="6">
    <source>
        <dbReference type="SAM" id="Phobius"/>
    </source>
</evidence>
<sequence>MAGNINLAFDYPLLGVFWTIFFFGLAVLWFMLLFRVVADIFRDHDLDGWGKTGWLLFVILLPFLGVFVYVVVRGRQMSARETAHAQARQRAFDSYVRTTAGTGSSRTGSSQVEQLARLTEMHDKGAISDQEFQDAKTKVLH</sequence>
<feature type="domain" description="Cardiolipin synthase N-terminal" evidence="8">
    <location>
        <begin position="27"/>
        <end position="73"/>
    </location>
</feature>
<dbReference type="RefSeq" id="WP_205362636.1">
    <property type="nucleotide sequence ID" value="NZ_JADKYB010000026.1"/>
</dbReference>
<dbReference type="InterPro" id="IPR027379">
    <property type="entry name" value="CLS_N"/>
</dbReference>
<evidence type="ECO:0000256" key="5">
    <source>
        <dbReference type="ARBA" id="ARBA00023136"/>
    </source>
</evidence>
<keyword evidence="3 6" id="KW-0812">Transmembrane</keyword>
<keyword evidence="5 6" id="KW-0472">Membrane</keyword>
<dbReference type="Pfam" id="PF13396">
    <property type="entry name" value="PLDc_N"/>
    <property type="match status" value="1"/>
</dbReference>
<evidence type="ECO:0000256" key="2">
    <source>
        <dbReference type="ARBA" id="ARBA00022475"/>
    </source>
</evidence>
<name>A0ABS2U1J4_9ACTN</name>
<comment type="subcellular location">
    <subcellularLocation>
        <location evidence="1">Cell membrane</location>
        <topology evidence="1">Multi-pass membrane protein</topology>
    </subcellularLocation>
</comment>
<feature type="transmembrane region" description="Helical" evidence="6">
    <location>
        <begin position="12"/>
        <end position="34"/>
    </location>
</feature>
<evidence type="ECO:0000256" key="1">
    <source>
        <dbReference type="ARBA" id="ARBA00004651"/>
    </source>
</evidence>
<reference evidence="9 10" key="1">
    <citation type="submission" date="2021-01" db="EMBL/GenBank/DDBJ databases">
        <title>Streptomyces acididurans sp. nov., isolated from a peat swamp forest soil.</title>
        <authorList>
            <person name="Chantavorakit T."/>
            <person name="Duangmal K."/>
        </authorList>
    </citation>
    <scope>NUCLEOTIDE SEQUENCE [LARGE SCALE GENOMIC DNA]</scope>
    <source>
        <strain evidence="9 10">KK5PA1</strain>
    </source>
</reference>
<evidence type="ECO:0000313" key="9">
    <source>
        <dbReference type="EMBL" id="MBM9509474.1"/>
    </source>
</evidence>
<keyword evidence="10" id="KW-1185">Reference proteome</keyword>
<evidence type="ECO:0000259" key="7">
    <source>
        <dbReference type="Pfam" id="PF09851"/>
    </source>
</evidence>
<keyword evidence="4 6" id="KW-1133">Transmembrane helix</keyword>
<dbReference type="Proteomes" id="UP000749040">
    <property type="component" value="Unassembled WGS sequence"/>
</dbReference>
<dbReference type="Pfam" id="PF09851">
    <property type="entry name" value="SHOCT"/>
    <property type="match status" value="1"/>
</dbReference>